<evidence type="ECO:0000313" key="5">
    <source>
        <dbReference type="Proteomes" id="UP000473531"/>
    </source>
</evidence>
<dbReference type="PANTHER" id="PTHR43300:SF7">
    <property type="entry name" value="UDP-N-ACETYLBACILLOSAMINE N-ACETYLTRANSFERASE"/>
    <property type="match status" value="1"/>
</dbReference>
<reference evidence="4 5" key="1">
    <citation type="submission" date="2019-12" db="EMBL/GenBank/DDBJ databases">
        <title>Genomic-based taxomic classification of the family Erythrobacteraceae.</title>
        <authorList>
            <person name="Xu L."/>
        </authorList>
    </citation>
    <scope>NUCLEOTIDE SEQUENCE [LARGE SCALE GENOMIC DNA]</scope>
    <source>
        <strain evidence="4 5">KCTC 52259</strain>
    </source>
</reference>
<dbReference type="PANTHER" id="PTHR43300">
    <property type="entry name" value="ACETYLTRANSFERASE"/>
    <property type="match status" value="1"/>
</dbReference>
<dbReference type="Pfam" id="PF00132">
    <property type="entry name" value="Hexapep"/>
    <property type="match status" value="1"/>
</dbReference>
<dbReference type="Gene3D" id="3.40.50.20">
    <property type="match status" value="1"/>
</dbReference>
<dbReference type="SUPFAM" id="SSF51161">
    <property type="entry name" value="Trimeric LpxA-like enzymes"/>
    <property type="match status" value="1"/>
</dbReference>
<dbReference type="EMBL" id="WTYU01000002">
    <property type="protein sequence ID" value="MXP15120.1"/>
    <property type="molecule type" value="Genomic_DNA"/>
</dbReference>
<dbReference type="OrthoDB" id="9815592at2"/>
<feature type="domain" description="PglD N-terminal" evidence="3">
    <location>
        <begin position="6"/>
        <end position="85"/>
    </location>
</feature>
<evidence type="ECO:0000256" key="2">
    <source>
        <dbReference type="PIRSR" id="PIRSR620019-1"/>
    </source>
</evidence>
<dbReference type="InterPro" id="IPR050179">
    <property type="entry name" value="Trans_hexapeptide_repeat"/>
</dbReference>
<proteinExistence type="inferred from homology"/>
<feature type="site" description="Increases basicity of active site His" evidence="2">
    <location>
        <position position="142"/>
    </location>
</feature>
<dbReference type="GO" id="GO:0016740">
    <property type="term" value="F:transferase activity"/>
    <property type="evidence" value="ECO:0007669"/>
    <property type="project" value="UniProtKB-KW"/>
</dbReference>
<dbReference type="Proteomes" id="UP000473531">
    <property type="component" value="Unassembled WGS sequence"/>
</dbReference>
<dbReference type="AlphaFoldDB" id="A0A6L7GHS4"/>
<protein>
    <submittedName>
        <fullName evidence="4">Acetyltransferase</fullName>
    </submittedName>
</protein>
<dbReference type="InterPro" id="IPR041561">
    <property type="entry name" value="PglD_N"/>
</dbReference>
<keyword evidence="5" id="KW-1185">Reference proteome</keyword>
<comment type="similarity">
    <text evidence="1">Belongs to the transferase hexapeptide repeat family.</text>
</comment>
<accession>A0A6L7GHS4</accession>
<evidence type="ECO:0000259" key="3">
    <source>
        <dbReference type="Pfam" id="PF17836"/>
    </source>
</evidence>
<name>A0A6L7GHS4_9SPHN</name>
<sequence>MDLPTLNIYGAGGFGRQVLPLALEVGGGAATTARRAFSAIRYLDDNPAEAVFGGVPIVPVAHASAGDHVAISVANGTIRQTLAEKCRDMGLVHSTLAAASARLSPAATCGEGAIFCDFTIQEPGSSIGRFFHANVYSFIAHDCVIGDFVTFGPRVTCNGNVEIGDFAYIGAGAIIRQGTGADKLKIGRGAIVGMGSVVTRDVPDGAVVMGNPARIRI</sequence>
<dbReference type="CDD" id="cd03360">
    <property type="entry name" value="LbH_AT_putative"/>
    <property type="match status" value="1"/>
</dbReference>
<dbReference type="RefSeq" id="WP_160601689.1">
    <property type="nucleotide sequence ID" value="NZ_WTYU01000002.1"/>
</dbReference>
<gene>
    <name evidence="4" type="ORF">GRI44_10210</name>
</gene>
<organism evidence="4 5">
    <name type="scientific">Allopontixanthobacter confluentis</name>
    <dbReference type="NCBI Taxonomy" id="1849021"/>
    <lineage>
        <taxon>Bacteria</taxon>
        <taxon>Pseudomonadati</taxon>
        <taxon>Pseudomonadota</taxon>
        <taxon>Alphaproteobacteria</taxon>
        <taxon>Sphingomonadales</taxon>
        <taxon>Erythrobacteraceae</taxon>
        <taxon>Allopontixanthobacter</taxon>
    </lineage>
</organism>
<keyword evidence="4" id="KW-0808">Transferase</keyword>
<feature type="active site" description="Proton acceptor" evidence="2">
    <location>
        <position position="141"/>
    </location>
</feature>
<dbReference type="Pfam" id="PF17836">
    <property type="entry name" value="PglD_N"/>
    <property type="match status" value="1"/>
</dbReference>
<evidence type="ECO:0000313" key="4">
    <source>
        <dbReference type="EMBL" id="MXP15120.1"/>
    </source>
</evidence>
<evidence type="ECO:0000256" key="1">
    <source>
        <dbReference type="ARBA" id="ARBA00007274"/>
    </source>
</evidence>
<dbReference type="InterPro" id="IPR011004">
    <property type="entry name" value="Trimer_LpxA-like_sf"/>
</dbReference>
<comment type="caution">
    <text evidence="4">The sequence shown here is derived from an EMBL/GenBank/DDBJ whole genome shotgun (WGS) entry which is preliminary data.</text>
</comment>
<dbReference type="Gene3D" id="2.160.10.10">
    <property type="entry name" value="Hexapeptide repeat proteins"/>
    <property type="match status" value="1"/>
</dbReference>
<dbReference type="InterPro" id="IPR001451">
    <property type="entry name" value="Hexapep"/>
</dbReference>
<dbReference type="InterPro" id="IPR020019">
    <property type="entry name" value="AcTrfase_PglD-like"/>
</dbReference>